<dbReference type="InterPro" id="IPR006276">
    <property type="entry name" value="Cobalamin-indep_Met_synthase"/>
</dbReference>
<evidence type="ECO:0000256" key="6">
    <source>
        <dbReference type="ARBA" id="ARBA00022679"/>
    </source>
</evidence>
<organism evidence="17 18">
    <name type="scientific">Mycobacterium basiliense</name>
    <dbReference type="NCBI Taxonomy" id="2094119"/>
    <lineage>
        <taxon>Bacteria</taxon>
        <taxon>Bacillati</taxon>
        <taxon>Actinomycetota</taxon>
        <taxon>Actinomycetes</taxon>
        <taxon>Mycobacteriales</taxon>
        <taxon>Mycobacteriaceae</taxon>
        <taxon>Mycobacterium</taxon>
    </lineage>
</organism>
<evidence type="ECO:0000256" key="4">
    <source>
        <dbReference type="ARBA" id="ARBA00022603"/>
    </source>
</evidence>
<accession>A0A447GI66</accession>
<keyword evidence="4 11" id="KW-0489">Methyltransferase</keyword>
<dbReference type="Pfam" id="PF01717">
    <property type="entry name" value="Meth_synt_2"/>
    <property type="match status" value="1"/>
</dbReference>
<comment type="pathway">
    <text evidence="2 11">Amino-acid biosynthesis; L-methionine biosynthesis via de novo pathway; L-methionine from L-homocysteine (MetE route): step 1/1.</text>
</comment>
<evidence type="ECO:0000313" key="17">
    <source>
        <dbReference type="EMBL" id="VDM90196.1"/>
    </source>
</evidence>
<comment type="function">
    <text evidence="1 11">Catalyzes the transfer of a methyl group from 5-methyltetrahydrofolate to homocysteine resulting in methionine formation.</text>
</comment>
<dbReference type="NCBIfam" id="NF003556">
    <property type="entry name" value="PRK05222.1"/>
    <property type="match status" value="1"/>
</dbReference>
<feature type="binding site" evidence="11">
    <location>
        <position position="735"/>
    </location>
    <ligand>
        <name>Zn(2+)</name>
        <dbReference type="ChEBI" id="CHEBI:29105"/>
        <note>catalytic</note>
    </ligand>
</feature>
<dbReference type="PIRSF" id="PIRSF000382">
    <property type="entry name" value="MeTrfase_B12_ind"/>
    <property type="match status" value="1"/>
</dbReference>
<comment type="cofactor">
    <cofactor evidence="13">
        <name>Zn(2+)</name>
        <dbReference type="ChEBI" id="CHEBI:29105"/>
    </cofactor>
    <text evidence="13">Binds 2 Zn(2+) ions per subunit.</text>
</comment>
<evidence type="ECO:0000256" key="10">
    <source>
        <dbReference type="ARBA" id="ARBA00023167"/>
    </source>
</evidence>
<feature type="binding site" evidence="12">
    <location>
        <position position="27"/>
    </location>
    <ligand>
        <name>5-methyltetrahydropteroyltri-L-glutamate</name>
        <dbReference type="ChEBI" id="CHEBI:58207"/>
    </ligand>
</feature>
<feature type="binding site" evidence="11 12">
    <location>
        <position position="570"/>
    </location>
    <ligand>
        <name>5-methyltetrahydropteroyltri-L-glutamate</name>
        <dbReference type="ChEBI" id="CHEBI:58207"/>
    </ligand>
</feature>
<feature type="binding site" evidence="11">
    <location>
        <position position="650"/>
    </location>
    <ligand>
        <name>Zn(2+)</name>
        <dbReference type="ChEBI" id="CHEBI:29105"/>
        <note>catalytic</note>
    </ligand>
</feature>
<dbReference type="AlphaFoldDB" id="A0A447GI66"/>
<feature type="binding site" evidence="11 12">
    <location>
        <begin position="440"/>
        <end position="442"/>
    </location>
    <ligand>
        <name>L-homocysteine</name>
        <dbReference type="ChEBI" id="CHEBI:58199"/>
    </ligand>
</feature>
<dbReference type="EMBL" id="LR130759">
    <property type="protein sequence ID" value="VDM90196.1"/>
    <property type="molecule type" value="Genomic_DNA"/>
</dbReference>
<proteinExistence type="inferred from homology"/>
<reference evidence="18" key="1">
    <citation type="submission" date="2018-02" db="EMBL/GenBank/DDBJ databases">
        <authorList>
            <person name="Seth-Smith MB H."/>
            <person name="Seth-Smith H."/>
        </authorList>
    </citation>
    <scope>NUCLEOTIDE SEQUENCE [LARGE SCALE GENOMIC DNA]</scope>
</reference>
<dbReference type="InterPro" id="IPR013215">
    <property type="entry name" value="Cbl-indep_Met_Synth_N"/>
</dbReference>
<sequence>MTQFVSQTPFTATITGSPRIGPRRELKRATEGYWSGRTSRSDLESVAASLRRDTWTQLAEAGLDSVPVNTFSYYDQMLDTAVLLGALPARVNGISDELDRYFAAARGNADIAPLEMTKWFDTNYHYLVPEIGPSTQFTLNPDKVLSEFKEAQQLGIPARPVVIGPVTFLLLSKAVDGGPAPIDRLEDLVPIYSELLSLLADNGARWVQFDEPALVTDICPDAPALAERMYTALGSLRNRPALHVATYFGDPGAALAALARTPVEAIGVDLVAGAPGAVAAIVGAPELAGKTLVAGIVDGRNVWRTDLEAALGRLATLLGSVAAVAVSTSCSTLHVPYSLQPESDLDDNLRSWLAFGAEKVAEVVVLARALRDGRDAVADEIAASNAAAASRKKDPRLHNGQVRARIDSIVASGAHRGDAATRRASQDARLHLPPLPTTTIGSYPQTSAIRKARQQLRAGEIDQAEYVSRMKQEIADVIGLQERLDLDVLVHGEPERNDMVQYFAEQLQGFFATQNGWVQSYGSRCVRPPILYGDVSRTNPMTVDWITYAQSLTDKPIKGMLTGPVTILAWSFVRDDQPLADTANQVALGIRDETVDLQSAGIAVIQVDEPALRELLPLRHAEQDQYLRWAVAAFRLATSGVADSTQIHTHLCYSEFGEVIAAIADLDADVTSIEAARSHMEVLDDLNAAGFANSVGPGVYDIHSPRVPSTEEMAESLQAALKAVPASRLWVNPDCGLKTRNVDEVTTSLQHMVAAAKQVRAGI</sequence>
<name>A0A447GI66_9MYCO</name>
<feature type="binding site" evidence="11">
    <location>
        <position position="614"/>
    </location>
    <ligand>
        <name>5-methyltetrahydropteroyltri-L-glutamate</name>
        <dbReference type="ChEBI" id="CHEBI:58207"/>
    </ligand>
</feature>
<keyword evidence="10 11" id="KW-0486">Methionine biosynthesis</keyword>
<evidence type="ECO:0000256" key="13">
    <source>
        <dbReference type="PIRSR" id="PIRSR000382-2"/>
    </source>
</evidence>
<evidence type="ECO:0000256" key="2">
    <source>
        <dbReference type="ARBA" id="ARBA00004681"/>
    </source>
</evidence>
<evidence type="ECO:0000256" key="11">
    <source>
        <dbReference type="HAMAP-Rule" id="MF_00172"/>
    </source>
</evidence>
<dbReference type="OrthoDB" id="244285at2"/>
<feature type="binding site" evidence="11">
    <location>
        <position position="118"/>
    </location>
    <ligand>
        <name>5-methyltetrahydropteroyltri-L-glutamate</name>
        <dbReference type="ChEBI" id="CHEBI:58207"/>
    </ligand>
</feature>
<evidence type="ECO:0000256" key="3">
    <source>
        <dbReference type="ARBA" id="ARBA00009553"/>
    </source>
</evidence>
<dbReference type="RefSeq" id="WP_158017915.1">
    <property type="nucleotide sequence ID" value="NZ_CBCSKE010000034.1"/>
</dbReference>
<gene>
    <name evidence="11 17" type="primary">metE</name>
    <name evidence="17" type="ORF">MB901379_03790</name>
</gene>
<protein>
    <recommendedName>
        <fullName evidence="11">5-methyltetrahydropteroyltriglutamate--homocysteine methyltransferase</fullName>
        <ecNumber evidence="11">2.1.1.14</ecNumber>
    </recommendedName>
    <alternativeName>
        <fullName evidence="11">Cobalamin-independent methionine synthase</fullName>
    </alternativeName>
    <alternativeName>
        <fullName evidence="11">Methionine synthase, vitamin-B12 independent isozyme</fullName>
    </alternativeName>
</protein>
<feature type="binding site" evidence="11 12">
    <location>
        <begin position="524"/>
        <end position="525"/>
    </location>
    <ligand>
        <name>5-methyltetrahydropteroyltri-L-glutamate</name>
        <dbReference type="ChEBI" id="CHEBI:58207"/>
    </ligand>
</feature>
<feature type="binding site" evidence="11 12">
    <location>
        <position position="608"/>
    </location>
    <ligand>
        <name>L-methionine</name>
        <dbReference type="ChEBI" id="CHEBI:57844"/>
    </ligand>
</feature>
<dbReference type="GO" id="GO:0032259">
    <property type="term" value="P:methylation"/>
    <property type="evidence" value="ECO:0007669"/>
    <property type="project" value="UniProtKB-KW"/>
</dbReference>
<dbReference type="Gene3D" id="3.20.20.210">
    <property type="match status" value="2"/>
</dbReference>
<dbReference type="UniPathway" id="UPA00051">
    <property type="reaction ID" value="UER00082"/>
</dbReference>
<dbReference type="Proteomes" id="UP000269998">
    <property type="component" value="Chromosome"/>
</dbReference>
<keyword evidence="6 11" id="KW-0808">Transferase</keyword>
<feature type="active site" description="Proton donor" evidence="11 14">
    <location>
        <position position="703"/>
    </location>
</feature>
<dbReference type="InterPro" id="IPR002629">
    <property type="entry name" value="Met_Synth_C/arc"/>
</dbReference>
<evidence type="ECO:0000256" key="8">
    <source>
        <dbReference type="ARBA" id="ARBA00022737"/>
    </source>
</evidence>
<feature type="binding site" evidence="13">
    <location>
        <position position="665"/>
    </location>
    <ligand>
        <name>Zn(2+)</name>
        <dbReference type="ChEBI" id="CHEBI:29105"/>
        <label>1</label>
        <note>catalytic</note>
    </ligand>
</feature>
<evidence type="ECO:0000256" key="14">
    <source>
        <dbReference type="PIRSR" id="PIRSR000382-3"/>
    </source>
</evidence>
<feature type="domain" description="Cobalamin-independent methionine synthase MetE N-terminal" evidence="16">
    <location>
        <begin position="12"/>
        <end position="318"/>
    </location>
</feature>
<keyword evidence="18" id="KW-1185">Reference proteome</keyword>
<feature type="binding site" evidence="13">
    <location>
        <position position="650"/>
    </location>
    <ligand>
        <name>Zn(2+)</name>
        <dbReference type="ChEBI" id="CHEBI:29105"/>
        <label>1</label>
        <note>catalytic</note>
    </ligand>
</feature>
<feature type="binding site" evidence="11">
    <location>
        <position position="652"/>
    </location>
    <ligand>
        <name>Zn(2+)</name>
        <dbReference type="ChEBI" id="CHEBI:29105"/>
        <note>catalytic</note>
    </ligand>
</feature>
<evidence type="ECO:0000256" key="7">
    <source>
        <dbReference type="ARBA" id="ARBA00022723"/>
    </source>
</evidence>
<feature type="binding site" evidence="11">
    <location>
        <position position="493"/>
    </location>
    <ligand>
        <name>L-homocysteine</name>
        <dbReference type="ChEBI" id="CHEBI:58199"/>
    </ligand>
</feature>
<evidence type="ECO:0000256" key="1">
    <source>
        <dbReference type="ARBA" id="ARBA00002777"/>
    </source>
</evidence>
<keyword evidence="9 11" id="KW-0862">Zinc</keyword>
<feature type="binding site" evidence="11 12">
    <location>
        <position position="493"/>
    </location>
    <ligand>
        <name>L-methionine</name>
        <dbReference type="ChEBI" id="CHEBI:57844"/>
    </ligand>
</feature>
<evidence type="ECO:0000259" key="16">
    <source>
        <dbReference type="Pfam" id="PF08267"/>
    </source>
</evidence>
<dbReference type="NCBIfam" id="TIGR01371">
    <property type="entry name" value="met_syn_B12ind"/>
    <property type="match status" value="1"/>
</dbReference>
<dbReference type="EC" id="2.1.1.14" evidence="11"/>
<dbReference type="Pfam" id="PF08267">
    <property type="entry name" value="Meth_synt_1"/>
    <property type="match status" value="1"/>
</dbReference>
<evidence type="ECO:0000259" key="15">
    <source>
        <dbReference type="Pfam" id="PF01717"/>
    </source>
</evidence>
<evidence type="ECO:0000256" key="5">
    <source>
        <dbReference type="ARBA" id="ARBA00022605"/>
    </source>
</evidence>
<dbReference type="CDD" id="cd03312">
    <property type="entry name" value="CIMS_N_terminal_like"/>
    <property type="match status" value="1"/>
</dbReference>
<evidence type="ECO:0000313" key="18">
    <source>
        <dbReference type="Proteomes" id="UP000269998"/>
    </source>
</evidence>
<evidence type="ECO:0000256" key="9">
    <source>
        <dbReference type="ARBA" id="ARBA00022833"/>
    </source>
</evidence>
<feature type="binding site" evidence="13">
    <location>
        <position position="735"/>
    </location>
    <ligand>
        <name>Zn(2+)</name>
        <dbReference type="ChEBI" id="CHEBI:29105"/>
        <label>1</label>
        <note>catalytic</note>
    </ligand>
</feature>
<dbReference type="CDD" id="cd03311">
    <property type="entry name" value="CIMS_C_terminal_like"/>
    <property type="match status" value="1"/>
</dbReference>
<dbReference type="InterPro" id="IPR038071">
    <property type="entry name" value="UROD/MetE-like_sf"/>
</dbReference>
<feature type="binding site" evidence="13">
    <location>
        <position position="652"/>
    </location>
    <ligand>
        <name>Zn(2+)</name>
        <dbReference type="ChEBI" id="CHEBI:29105"/>
        <label>1</label>
        <note>catalytic</note>
    </ligand>
</feature>
<feature type="binding site" evidence="13">
    <location>
        <position position="674"/>
    </location>
    <ligand>
        <name>Zn(2+)</name>
        <dbReference type="ChEBI" id="CHEBI:29105"/>
        <label>1</label>
        <note>catalytic</note>
    </ligand>
</feature>
<feature type="binding site" evidence="11">
    <location>
        <position position="674"/>
    </location>
    <ligand>
        <name>Zn(2+)</name>
        <dbReference type="ChEBI" id="CHEBI:29105"/>
        <note>catalytic</note>
    </ligand>
</feature>
<feature type="domain" description="Cobalamin-independent methionine synthase MetE C-terminal/archaeal" evidence="15">
    <location>
        <begin position="435"/>
        <end position="757"/>
    </location>
</feature>
<keyword evidence="7 11" id="KW-0479">Metal-binding</keyword>
<feature type="binding site" evidence="11 12">
    <location>
        <position position="608"/>
    </location>
    <ligand>
        <name>L-homocysteine</name>
        <dbReference type="ChEBI" id="CHEBI:58199"/>
    </ligand>
</feature>
<dbReference type="GO" id="GO:0008270">
    <property type="term" value="F:zinc ion binding"/>
    <property type="evidence" value="ECO:0007669"/>
    <property type="project" value="InterPro"/>
</dbReference>
<feature type="binding site" evidence="12">
    <location>
        <position position="123"/>
    </location>
    <ligand>
        <name>5-methyltetrahydropteroyltri-L-glutamate</name>
        <dbReference type="ChEBI" id="CHEBI:58207"/>
    </ligand>
</feature>
<dbReference type="SUPFAM" id="SSF51726">
    <property type="entry name" value="UROD/MetE-like"/>
    <property type="match status" value="2"/>
</dbReference>
<feature type="binding site" evidence="11 12">
    <location>
        <begin position="440"/>
        <end position="442"/>
    </location>
    <ligand>
        <name>L-methionine</name>
        <dbReference type="ChEBI" id="CHEBI:57844"/>
    </ligand>
</feature>
<evidence type="ECO:0000256" key="12">
    <source>
        <dbReference type="PIRSR" id="PIRSR000382-1"/>
    </source>
</evidence>
<dbReference type="GO" id="GO:0003871">
    <property type="term" value="F:5-methyltetrahydropteroyltriglutamate-homocysteine S-methyltransferase activity"/>
    <property type="evidence" value="ECO:0007669"/>
    <property type="project" value="UniProtKB-UniRule"/>
</dbReference>
<comment type="cofactor">
    <cofactor evidence="11">
        <name>Zn(2+)</name>
        <dbReference type="ChEBI" id="CHEBI:29105"/>
    </cofactor>
    <text evidence="11">Binds 1 zinc ion per subunit.</text>
</comment>
<feature type="binding site" evidence="11">
    <location>
        <begin position="24"/>
        <end position="27"/>
    </location>
    <ligand>
        <name>5-methyltetrahydropteroyltri-L-glutamate</name>
        <dbReference type="ChEBI" id="CHEBI:58207"/>
    </ligand>
</feature>
<dbReference type="PANTHER" id="PTHR30519">
    <property type="entry name" value="5-METHYLTETRAHYDROPTEROYLTRIGLUTAMATE--HOMOCYSTEINE METHYLTRANSFERASE"/>
    <property type="match status" value="1"/>
</dbReference>
<dbReference type="KEGG" id="mbai:MB901379_03790"/>
<dbReference type="GO" id="GO:0009086">
    <property type="term" value="P:methionine biosynthetic process"/>
    <property type="evidence" value="ECO:0007669"/>
    <property type="project" value="UniProtKB-UniRule"/>
</dbReference>
<keyword evidence="8 11" id="KW-0677">Repeat</keyword>
<comment type="catalytic activity">
    <reaction evidence="11">
        <text>5-methyltetrahydropteroyltri-L-glutamate + L-homocysteine = tetrahydropteroyltri-L-glutamate + L-methionine</text>
        <dbReference type="Rhea" id="RHEA:21196"/>
        <dbReference type="ChEBI" id="CHEBI:57844"/>
        <dbReference type="ChEBI" id="CHEBI:58140"/>
        <dbReference type="ChEBI" id="CHEBI:58199"/>
        <dbReference type="ChEBI" id="CHEBI:58207"/>
        <dbReference type="EC" id="2.1.1.14"/>
    </reaction>
</comment>
<dbReference type="HAMAP" id="MF_00172">
    <property type="entry name" value="Meth_synth"/>
    <property type="match status" value="1"/>
</dbReference>
<keyword evidence="5 11" id="KW-0028">Amino-acid biosynthesis</keyword>
<comment type="similarity">
    <text evidence="3 11">Belongs to the vitamin-B12 independent methionine synthase family.</text>
</comment>